<organism evidence="2 3">
    <name type="scientific">Portunus trituberculatus</name>
    <name type="common">Swimming crab</name>
    <name type="synonym">Neptunus trituberculatus</name>
    <dbReference type="NCBI Taxonomy" id="210409"/>
    <lineage>
        <taxon>Eukaryota</taxon>
        <taxon>Metazoa</taxon>
        <taxon>Ecdysozoa</taxon>
        <taxon>Arthropoda</taxon>
        <taxon>Crustacea</taxon>
        <taxon>Multicrustacea</taxon>
        <taxon>Malacostraca</taxon>
        <taxon>Eumalacostraca</taxon>
        <taxon>Eucarida</taxon>
        <taxon>Decapoda</taxon>
        <taxon>Pleocyemata</taxon>
        <taxon>Brachyura</taxon>
        <taxon>Eubrachyura</taxon>
        <taxon>Portunoidea</taxon>
        <taxon>Portunidae</taxon>
        <taxon>Portuninae</taxon>
        <taxon>Portunus</taxon>
    </lineage>
</organism>
<evidence type="ECO:0000313" key="2">
    <source>
        <dbReference type="EMBL" id="MPC37736.1"/>
    </source>
</evidence>
<evidence type="ECO:0000313" key="3">
    <source>
        <dbReference type="Proteomes" id="UP000324222"/>
    </source>
</evidence>
<reference evidence="2 3" key="1">
    <citation type="submission" date="2019-05" db="EMBL/GenBank/DDBJ databases">
        <title>Another draft genome of Portunus trituberculatus and its Hox gene families provides insights of decapod evolution.</title>
        <authorList>
            <person name="Jeong J.-H."/>
            <person name="Song I."/>
            <person name="Kim S."/>
            <person name="Choi T."/>
            <person name="Kim D."/>
            <person name="Ryu S."/>
            <person name="Kim W."/>
        </authorList>
    </citation>
    <scope>NUCLEOTIDE SEQUENCE [LARGE SCALE GENOMIC DNA]</scope>
    <source>
        <tissue evidence="2">Muscle</tissue>
    </source>
</reference>
<feature type="region of interest" description="Disordered" evidence="1">
    <location>
        <begin position="56"/>
        <end position="88"/>
    </location>
</feature>
<feature type="compositionally biased region" description="Basic and acidic residues" evidence="1">
    <location>
        <begin position="11"/>
        <end position="28"/>
    </location>
</feature>
<keyword evidence="3" id="KW-1185">Reference proteome</keyword>
<name>A0A5B7EX25_PORTR</name>
<dbReference type="EMBL" id="VSRR010003870">
    <property type="protein sequence ID" value="MPC37736.1"/>
    <property type="molecule type" value="Genomic_DNA"/>
</dbReference>
<gene>
    <name evidence="2" type="ORF">E2C01_031226</name>
</gene>
<comment type="caution">
    <text evidence="2">The sequence shown here is derived from an EMBL/GenBank/DDBJ whole genome shotgun (WGS) entry which is preliminary data.</text>
</comment>
<accession>A0A5B7EX25</accession>
<sequence length="115" mass="12842">MTKFLSVRHGMGRDRAVGSERKEGEGNWRSKGVYWESRHGQTSRLGTACNYEDNRLQAGSGTGGAHLHPGSHTTSLSHGPATRPLNRQNVEGRWQDVTYRTLLPCNPSHVLWCPF</sequence>
<dbReference type="AlphaFoldDB" id="A0A5B7EX25"/>
<feature type="region of interest" description="Disordered" evidence="1">
    <location>
        <begin position="1"/>
        <end position="30"/>
    </location>
</feature>
<proteinExistence type="predicted"/>
<dbReference type="Proteomes" id="UP000324222">
    <property type="component" value="Unassembled WGS sequence"/>
</dbReference>
<protein>
    <submittedName>
        <fullName evidence="2">Uncharacterized protein</fullName>
    </submittedName>
</protein>
<evidence type="ECO:0000256" key="1">
    <source>
        <dbReference type="SAM" id="MobiDB-lite"/>
    </source>
</evidence>